<keyword evidence="1" id="KW-1133">Transmembrane helix</keyword>
<evidence type="ECO:0000313" key="3">
    <source>
        <dbReference type="Proteomes" id="UP001328107"/>
    </source>
</evidence>
<organism evidence="2 3">
    <name type="scientific">Pristionchus mayeri</name>
    <dbReference type="NCBI Taxonomy" id="1317129"/>
    <lineage>
        <taxon>Eukaryota</taxon>
        <taxon>Metazoa</taxon>
        <taxon>Ecdysozoa</taxon>
        <taxon>Nematoda</taxon>
        <taxon>Chromadorea</taxon>
        <taxon>Rhabditida</taxon>
        <taxon>Rhabditina</taxon>
        <taxon>Diplogasteromorpha</taxon>
        <taxon>Diplogasteroidea</taxon>
        <taxon>Neodiplogasteridae</taxon>
        <taxon>Pristionchus</taxon>
    </lineage>
</organism>
<reference evidence="3" key="1">
    <citation type="submission" date="2022-10" db="EMBL/GenBank/DDBJ databases">
        <title>Genome assembly of Pristionchus species.</title>
        <authorList>
            <person name="Yoshida K."/>
            <person name="Sommer R.J."/>
        </authorList>
    </citation>
    <scope>NUCLEOTIDE SEQUENCE [LARGE SCALE GENOMIC DNA]</scope>
    <source>
        <strain evidence="3">RS5460</strain>
    </source>
</reference>
<keyword evidence="3" id="KW-1185">Reference proteome</keyword>
<comment type="caution">
    <text evidence="2">The sequence shown here is derived from an EMBL/GenBank/DDBJ whole genome shotgun (WGS) entry which is preliminary data.</text>
</comment>
<gene>
    <name evidence="2" type="ORF">PMAYCL1PPCAC_31668</name>
</gene>
<dbReference type="AlphaFoldDB" id="A0AAN5DDD8"/>
<protein>
    <recommendedName>
        <fullName evidence="4">G protein-coupled receptor</fullName>
    </recommendedName>
</protein>
<name>A0AAN5DDD8_9BILA</name>
<evidence type="ECO:0000256" key="1">
    <source>
        <dbReference type="SAM" id="Phobius"/>
    </source>
</evidence>
<evidence type="ECO:0008006" key="4">
    <source>
        <dbReference type="Google" id="ProtNLM"/>
    </source>
</evidence>
<keyword evidence="1" id="KW-0472">Membrane</keyword>
<dbReference type="Proteomes" id="UP001328107">
    <property type="component" value="Unassembled WGS sequence"/>
</dbReference>
<keyword evidence="1" id="KW-0812">Transmembrane</keyword>
<dbReference type="EMBL" id="BTRK01000006">
    <property type="protein sequence ID" value="GMR61473.1"/>
    <property type="molecule type" value="Genomic_DNA"/>
</dbReference>
<proteinExistence type="predicted"/>
<feature type="transmembrane region" description="Helical" evidence="1">
    <location>
        <begin position="21"/>
        <end position="43"/>
    </location>
</feature>
<accession>A0AAN5DDD8</accession>
<sequence>MAILTYRVIKGNARSNGELRHLTPMIGSIITALSPLTTIIFTIPYRETLESDYRTIGKRGTSTL</sequence>
<evidence type="ECO:0000313" key="2">
    <source>
        <dbReference type="EMBL" id="GMR61473.1"/>
    </source>
</evidence>